<keyword evidence="1" id="KW-1133">Transmembrane helix</keyword>
<feature type="transmembrane region" description="Helical" evidence="1">
    <location>
        <begin position="722"/>
        <end position="740"/>
    </location>
</feature>
<dbReference type="OrthoDB" id="3553147at2759"/>
<proteinExistence type="predicted"/>
<organism evidence="3 4">
    <name type="scientific">Hyaloscypha variabilis (strain UAMH 11265 / GT02V1 / F)</name>
    <name type="common">Meliniomyces variabilis</name>
    <dbReference type="NCBI Taxonomy" id="1149755"/>
    <lineage>
        <taxon>Eukaryota</taxon>
        <taxon>Fungi</taxon>
        <taxon>Dikarya</taxon>
        <taxon>Ascomycota</taxon>
        <taxon>Pezizomycotina</taxon>
        <taxon>Leotiomycetes</taxon>
        <taxon>Helotiales</taxon>
        <taxon>Hyaloscyphaceae</taxon>
        <taxon>Hyaloscypha</taxon>
        <taxon>Hyaloscypha variabilis</taxon>
    </lineage>
</organism>
<reference evidence="3 4" key="1">
    <citation type="submission" date="2016-04" db="EMBL/GenBank/DDBJ databases">
        <title>A degradative enzymes factory behind the ericoid mycorrhizal symbiosis.</title>
        <authorList>
            <consortium name="DOE Joint Genome Institute"/>
            <person name="Martino E."/>
            <person name="Morin E."/>
            <person name="Grelet G."/>
            <person name="Kuo A."/>
            <person name="Kohler A."/>
            <person name="Daghino S."/>
            <person name="Barry K."/>
            <person name="Choi C."/>
            <person name="Cichocki N."/>
            <person name="Clum A."/>
            <person name="Copeland A."/>
            <person name="Hainaut M."/>
            <person name="Haridas S."/>
            <person name="Labutti K."/>
            <person name="Lindquist E."/>
            <person name="Lipzen A."/>
            <person name="Khouja H.-R."/>
            <person name="Murat C."/>
            <person name="Ohm R."/>
            <person name="Olson A."/>
            <person name="Spatafora J."/>
            <person name="Veneault-Fourrey C."/>
            <person name="Henrissat B."/>
            <person name="Grigoriev I."/>
            <person name="Martin F."/>
            <person name="Perotto S."/>
        </authorList>
    </citation>
    <scope>NUCLEOTIDE SEQUENCE [LARGE SCALE GENOMIC DNA]</scope>
    <source>
        <strain evidence="3 4">F</strain>
    </source>
</reference>
<dbReference type="PANTHER" id="PTHR24148">
    <property type="entry name" value="ANKYRIN REPEAT DOMAIN-CONTAINING PROTEIN 39 HOMOLOG-RELATED"/>
    <property type="match status" value="1"/>
</dbReference>
<dbReference type="Pfam" id="PF06985">
    <property type="entry name" value="HET"/>
    <property type="match status" value="1"/>
</dbReference>
<dbReference type="Pfam" id="PF26639">
    <property type="entry name" value="Het-6_barrel"/>
    <property type="match status" value="1"/>
</dbReference>
<dbReference type="PANTHER" id="PTHR24148:SF73">
    <property type="entry name" value="HET DOMAIN PROTEIN (AFU_ORTHOLOGUE AFUA_8G01020)"/>
    <property type="match status" value="1"/>
</dbReference>
<feature type="transmembrane region" description="Helical" evidence="1">
    <location>
        <begin position="612"/>
        <end position="631"/>
    </location>
</feature>
<evidence type="ECO:0000259" key="2">
    <source>
        <dbReference type="Pfam" id="PF06985"/>
    </source>
</evidence>
<evidence type="ECO:0000313" key="3">
    <source>
        <dbReference type="EMBL" id="PMD45887.1"/>
    </source>
</evidence>
<keyword evidence="1" id="KW-0472">Membrane</keyword>
<dbReference type="AlphaFoldDB" id="A0A2J6S559"/>
<keyword evidence="4" id="KW-1185">Reference proteome</keyword>
<protein>
    <submittedName>
        <fullName evidence="3">HET-domain-containing protein</fullName>
    </submittedName>
</protein>
<evidence type="ECO:0000313" key="4">
    <source>
        <dbReference type="Proteomes" id="UP000235786"/>
    </source>
</evidence>
<dbReference type="Proteomes" id="UP000235786">
    <property type="component" value="Unassembled WGS sequence"/>
</dbReference>
<feature type="transmembrane region" description="Helical" evidence="1">
    <location>
        <begin position="651"/>
        <end position="672"/>
    </location>
</feature>
<sequence length="755" mass="85097">MSFSKLLSRFSSSGRHGDPIDKQAFIPYTYLPLDEAAHEIRLLTLHRGKFKDHIKITLTNTPFTDDNVPTFEALSYTWGSPENPVDIFIGHVSGTEPDQSLLVTKNLGEALPYLRREDQDRVFWIDAICVNQQDLVERSKQVQRMAAIYSKATRVVAWLGPGSKKIPLALKCFDKIDRNVEGDWNSGSLRAISGDPSWEDDEMPMGLKQRDFSAMMEFFKSEWFERLWIYQEILLSSTESSLVYGRHSINWTSFRSAAYFSTHEVYEDAFKRITAATKNLKLLTTVEMHPSNALDPSWVPDWSHPNRPFRLPWWYSSGLISRAAPHFPSEKVMQVDGVVVDSIALSEPCQIQINMEFRPLVLEMRRIVSRLFSTNLAVDEPSLISFCRTVFAGYFSERFDPPLQPFLSLSQAVQQLKIILYKPDEEWPPLSSKFFTCIKSFPSGRCLCRTHKGNIVLAPRVAAKGDVVTVLLGCPNPMILRPTGEGNFKVVGEAYYDKIAMGEALMGPIHDPFKSVFRWNAPEQGYLPSFLNTENNSYQWVDPRLSELPLPVSWRKKKHKMEDCLQLFINDITGEETNVPLRRLSFSSYNARHPQAQASELATQALESLQNFLPLIIGITIFGASTFASLVSQLEEPTSRFSLATVQAFMAIAWILFIVALGIAMFGVTIIKPGPTGSMQKSSLKFLVKGARLVKMVCQLLVIVAFLFLSLVVVAYAGPVGWVAVGLTAYGCLVTVLFWVQWVRNPGPTDPLACD</sequence>
<evidence type="ECO:0000256" key="1">
    <source>
        <dbReference type="SAM" id="Phobius"/>
    </source>
</evidence>
<dbReference type="EMBL" id="KZ613939">
    <property type="protein sequence ID" value="PMD45887.1"/>
    <property type="molecule type" value="Genomic_DNA"/>
</dbReference>
<feature type="domain" description="Heterokaryon incompatibility" evidence="2">
    <location>
        <begin position="71"/>
        <end position="232"/>
    </location>
</feature>
<dbReference type="STRING" id="1149755.A0A2J6S559"/>
<dbReference type="InterPro" id="IPR052895">
    <property type="entry name" value="HetReg/Transcr_Mod"/>
</dbReference>
<accession>A0A2J6S559</accession>
<dbReference type="InterPro" id="IPR010730">
    <property type="entry name" value="HET"/>
</dbReference>
<gene>
    <name evidence="3" type="ORF">L207DRAFT_628551</name>
</gene>
<name>A0A2J6S559_HYAVF</name>
<keyword evidence="1" id="KW-0812">Transmembrane</keyword>
<feature type="transmembrane region" description="Helical" evidence="1">
    <location>
        <begin position="693"/>
        <end position="716"/>
    </location>
</feature>